<dbReference type="Gene3D" id="1.10.3210.10">
    <property type="entry name" value="Hypothetical protein af1432"/>
    <property type="match status" value="1"/>
</dbReference>
<protein>
    <recommendedName>
        <fullName evidence="3">HD/PDEase domain-containing protein</fullName>
    </recommendedName>
</protein>
<keyword evidence="2" id="KW-1185">Reference proteome</keyword>
<dbReference type="AlphaFoldDB" id="A0AAF0CSE3"/>
<dbReference type="InterPro" id="IPR003607">
    <property type="entry name" value="HD/PDEase_dom"/>
</dbReference>
<evidence type="ECO:0008006" key="3">
    <source>
        <dbReference type="Google" id="ProtNLM"/>
    </source>
</evidence>
<dbReference type="RefSeq" id="WP_330931467.1">
    <property type="nucleotide sequence ID" value="NZ_CP119075.1"/>
</dbReference>
<dbReference type="KEGG" id="slom:PXH66_10110"/>
<reference evidence="1" key="1">
    <citation type="submission" date="2023-03" db="EMBL/GenBank/DDBJ databases">
        <title>Lomoglobus Profundus gen. nov., sp. nov., a novel member of the phylum Verrucomicrobia, isolated from deep-marine sediment of South China Sea.</title>
        <authorList>
            <person name="Ahmad T."/>
            <person name="Ishaq S.E."/>
            <person name="Wang F."/>
        </authorList>
    </citation>
    <scope>NUCLEOTIDE SEQUENCE</scope>
    <source>
        <strain evidence="1">LMO-M01</strain>
    </source>
</reference>
<dbReference type="Proteomes" id="UP001218638">
    <property type="component" value="Chromosome"/>
</dbReference>
<dbReference type="CDD" id="cd00077">
    <property type="entry name" value="HDc"/>
    <property type="match status" value="1"/>
</dbReference>
<name>A0AAF0CSE3_9BACT</name>
<gene>
    <name evidence="1" type="ORF">PXH66_10110</name>
</gene>
<dbReference type="EMBL" id="CP119075">
    <property type="protein sequence ID" value="WED67205.1"/>
    <property type="molecule type" value="Genomic_DNA"/>
</dbReference>
<proteinExistence type="predicted"/>
<dbReference type="SUPFAM" id="SSF109604">
    <property type="entry name" value="HD-domain/PDEase-like"/>
    <property type="match status" value="1"/>
</dbReference>
<organism evidence="1 2">
    <name type="scientific">Synoicihabitans lomoniglobus</name>
    <dbReference type="NCBI Taxonomy" id="2909285"/>
    <lineage>
        <taxon>Bacteria</taxon>
        <taxon>Pseudomonadati</taxon>
        <taxon>Verrucomicrobiota</taxon>
        <taxon>Opitutia</taxon>
        <taxon>Opitutales</taxon>
        <taxon>Opitutaceae</taxon>
        <taxon>Synoicihabitans</taxon>
    </lineage>
</organism>
<evidence type="ECO:0000313" key="2">
    <source>
        <dbReference type="Proteomes" id="UP001218638"/>
    </source>
</evidence>
<sequence length="293" mass="32031">MFPDVDTRDATAVAARIREISAALFPGTSPEFFDRVFALVQDMFTGNFPGFAPIDMDYHDYQHTLQATLCMADIMAGYHRHGEGIKLTHRHFELGLAAALLHDCGYLKTPADGGGTGAKFTYTHVLRSCAVGASQLPALGANLAELRTVIGAIRCTGPDADITKIYFEGEIEQLLGACVATADYLGQLAAADYPQELEILFREFSESDDYIHVPMADRLFKSPEDLISKTPGFWQHVVLPKLNHEFYGVYRFLAEPYPDGPNRYLEAIERNIKTISGLPTSPPASAAPPASSG</sequence>
<accession>A0AAF0CSE3</accession>
<evidence type="ECO:0000313" key="1">
    <source>
        <dbReference type="EMBL" id="WED67205.1"/>
    </source>
</evidence>